<evidence type="ECO:0000313" key="3">
    <source>
        <dbReference type="Proteomes" id="UP000634011"/>
    </source>
</evidence>
<comment type="caution">
    <text evidence="2">The sequence shown here is derived from an EMBL/GenBank/DDBJ whole genome shotgun (WGS) entry which is preliminary data.</text>
</comment>
<evidence type="ECO:0000259" key="1">
    <source>
        <dbReference type="PROSITE" id="PS51782"/>
    </source>
</evidence>
<dbReference type="SMART" id="SM00257">
    <property type="entry name" value="LysM"/>
    <property type="match status" value="1"/>
</dbReference>
<dbReference type="Gene3D" id="3.10.350.10">
    <property type="entry name" value="LysM domain"/>
    <property type="match status" value="1"/>
</dbReference>
<evidence type="ECO:0000313" key="2">
    <source>
        <dbReference type="EMBL" id="MBC3863932.1"/>
    </source>
</evidence>
<dbReference type="Proteomes" id="UP000634011">
    <property type="component" value="Unassembled WGS sequence"/>
</dbReference>
<dbReference type="InterPro" id="IPR013423">
    <property type="entry name" value="CHP02594"/>
</dbReference>
<dbReference type="EMBL" id="JACOFV010000019">
    <property type="protein sequence ID" value="MBC3863932.1"/>
    <property type="molecule type" value="Genomic_DNA"/>
</dbReference>
<accession>A0A923HG61</accession>
<reference evidence="2" key="1">
    <citation type="submission" date="2020-08" db="EMBL/GenBank/DDBJ databases">
        <title>Novel species isolated from subtropical streams in China.</title>
        <authorList>
            <person name="Lu H."/>
        </authorList>
    </citation>
    <scope>NUCLEOTIDE SEQUENCE</scope>
    <source>
        <strain evidence="2">KACC 12607</strain>
    </source>
</reference>
<gene>
    <name evidence="2" type="ORF">H8K32_17635</name>
</gene>
<dbReference type="InterPro" id="IPR036779">
    <property type="entry name" value="LysM_dom_sf"/>
</dbReference>
<dbReference type="InterPro" id="IPR018392">
    <property type="entry name" value="LysM"/>
</dbReference>
<keyword evidence="3" id="KW-1185">Reference proteome</keyword>
<dbReference type="Pfam" id="PF01476">
    <property type="entry name" value="LysM"/>
    <property type="match status" value="1"/>
</dbReference>
<organism evidence="2 3">
    <name type="scientific">Undibacterium jejuense</name>
    <dbReference type="NCBI Taxonomy" id="1344949"/>
    <lineage>
        <taxon>Bacteria</taxon>
        <taxon>Pseudomonadati</taxon>
        <taxon>Pseudomonadota</taxon>
        <taxon>Betaproteobacteria</taxon>
        <taxon>Burkholderiales</taxon>
        <taxon>Oxalobacteraceae</taxon>
        <taxon>Undibacterium</taxon>
    </lineage>
</organism>
<protein>
    <submittedName>
        <fullName evidence="2">TIGR02594 family protein</fullName>
    </submittedName>
</protein>
<sequence>MTEFVKATYHRDHKVAEFVTKEGRRLLREGGSLCWRLNNCGNMSSPVVNGLPAPKKTQAYIGFAEVSNPEPHFFFIFPDYETGKAELKKSLKRKYGKKTIAETLPKYAPQGDGNDPQHYLDMVTHSTGFSSDASIGEFSDADLNKLVNAIQTMEGYDKDIRTRKETWIEATSLIVTNGSQPIPHAELHVEHKGKSTIIKADKFGQFPTIPHPQGDDYTVIRQQLSNGTSEILKVLTRTTPSGFFLLVSEMIYAKASTMSHAAPADAESIKPPHEYRVKPSDTLAKIAAQFKTTEDELKKINQLNGNGVFPEQLLWIDGKGISRGHTVPIVQISHLMSEHKKAKDLSAIPNNVPVVRSKGGKGAPLALVPVSREIAPWMIIAAYEAALWQGKKEDVITKTQNFHRLVTDNDRAGGVESKAGGVKYDGNPTLAGDANAWCASFVNYCLQEAGYSPAPTGFMSSHFCHNNPDKFVKISKPVYGAIRYCRRDGGGHVCFVYGTWKGKMLVLGGNQHDTILIEYPDPTSKGVEYFVPIAYQKFAEKEQEKGLQEVDINAARLNFGGAIDIRENPGAGQTDPMA</sequence>
<feature type="domain" description="LysM" evidence="1">
    <location>
        <begin position="273"/>
        <end position="316"/>
    </location>
</feature>
<proteinExistence type="predicted"/>
<dbReference type="NCBIfam" id="TIGR02594">
    <property type="entry name" value="TIGR02594 family protein"/>
    <property type="match status" value="1"/>
</dbReference>
<dbReference type="RefSeq" id="WP_186913878.1">
    <property type="nucleotide sequence ID" value="NZ_JACOFV010000019.1"/>
</dbReference>
<dbReference type="AlphaFoldDB" id="A0A923HG61"/>
<dbReference type="CDD" id="cd00118">
    <property type="entry name" value="LysM"/>
    <property type="match status" value="1"/>
</dbReference>
<dbReference type="PROSITE" id="PS51782">
    <property type="entry name" value="LYSM"/>
    <property type="match status" value="1"/>
</dbReference>
<dbReference type="SUPFAM" id="SSF54106">
    <property type="entry name" value="LysM domain"/>
    <property type="match status" value="1"/>
</dbReference>
<name>A0A923HG61_9BURK</name>